<keyword evidence="4 6" id="KW-0464">Manganese</keyword>
<evidence type="ECO:0000313" key="10">
    <source>
        <dbReference type="Proteomes" id="UP000619545"/>
    </source>
</evidence>
<dbReference type="PANTHER" id="PTHR11113:SF2">
    <property type="entry name" value="ADENINE DEAMINASE"/>
    <property type="match status" value="1"/>
</dbReference>
<organism evidence="9 10">
    <name type="scientific">Methanopyrus kandleri</name>
    <dbReference type="NCBI Taxonomy" id="2320"/>
    <lineage>
        <taxon>Archaea</taxon>
        <taxon>Methanobacteriati</taxon>
        <taxon>Methanobacteriota</taxon>
        <taxon>Methanomada group</taxon>
        <taxon>Methanopyri</taxon>
        <taxon>Methanopyrales</taxon>
        <taxon>Methanopyraceae</taxon>
        <taxon>Methanopyrus</taxon>
    </lineage>
</organism>
<dbReference type="HAMAP" id="MF_01518">
    <property type="entry name" value="Adenine_deamin"/>
    <property type="match status" value="1"/>
</dbReference>
<dbReference type="InterPro" id="IPR006679">
    <property type="entry name" value="Adenine_deam"/>
</dbReference>
<dbReference type="GO" id="GO:0000034">
    <property type="term" value="F:adenine deaminase activity"/>
    <property type="evidence" value="ECO:0007669"/>
    <property type="project" value="UniProtKB-UniRule"/>
</dbReference>
<proteinExistence type="inferred from homology"/>
<evidence type="ECO:0000256" key="4">
    <source>
        <dbReference type="ARBA" id="ARBA00023211"/>
    </source>
</evidence>
<dbReference type="Pfam" id="PF01979">
    <property type="entry name" value="Amidohydro_1"/>
    <property type="match status" value="1"/>
</dbReference>
<dbReference type="Gene3D" id="2.30.40.10">
    <property type="entry name" value="Urease, subunit C, domain 1"/>
    <property type="match status" value="1"/>
</dbReference>
<evidence type="ECO:0000259" key="8">
    <source>
        <dbReference type="Pfam" id="PF13382"/>
    </source>
</evidence>
<dbReference type="SUPFAM" id="SSF51556">
    <property type="entry name" value="Metallo-dependent hydrolases"/>
    <property type="match status" value="1"/>
</dbReference>
<comment type="cofactor">
    <cofactor evidence="6">
        <name>Mn(2+)</name>
        <dbReference type="ChEBI" id="CHEBI:29035"/>
    </cofactor>
</comment>
<dbReference type="AlphaFoldDB" id="A0A832TGZ5"/>
<comment type="similarity">
    <text evidence="1 6">Belongs to the metallo-dependent hydrolases superfamily. Adenine deaminase family.</text>
</comment>
<evidence type="ECO:0000256" key="5">
    <source>
        <dbReference type="ARBA" id="ARBA00047720"/>
    </source>
</evidence>
<dbReference type="InterPro" id="IPR032466">
    <property type="entry name" value="Metal_Hydrolase"/>
</dbReference>
<dbReference type="PANTHER" id="PTHR11113">
    <property type="entry name" value="N-ACETYLGLUCOSAMINE-6-PHOSPHATE DEACETYLASE"/>
    <property type="match status" value="1"/>
</dbReference>
<dbReference type="Proteomes" id="UP000619545">
    <property type="component" value="Unassembled WGS sequence"/>
</dbReference>
<feature type="domain" description="Adenine deaminase C-terminal" evidence="8">
    <location>
        <begin position="341"/>
        <end position="500"/>
    </location>
</feature>
<dbReference type="EMBL" id="DUJS01000002">
    <property type="protein sequence ID" value="HII69943.1"/>
    <property type="molecule type" value="Genomic_DNA"/>
</dbReference>
<evidence type="ECO:0000256" key="2">
    <source>
        <dbReference type="ARBA" id="ARBA00012782"/>
    </source>
</evidence>
<evidence type="ECO:0000313" key="9">
    <source>
        <dbReference type="EMBL" id="HII69943.1"/>
    </source>
</evidence>
<dbReference type="InterPro" id="IPR006680">
    <property type="entry name" value="Amidohydro-rel"/>
</dbReference>
<evidence type="ECO:0000256" key="3">
    <source>
        <dbReference type="ARBA" id="ARBA00022801"/>
    </source>
</evidence>
<keyword evidence="3 6" id="KW-0378">Hydrolase</keyword>
<evidence type="ECO:0000256" key="6">
    <source>
        <dbReference type="HAMAP-Rule" id="MF_01518"/>
    </source>
</evidence>
<dbReference type="InterPro" id="IPR011059">
    <property type="entry name" value="Metal-dep_hydrolase_composite"/>
</dbReference>
<comment type="catalytic activity">
    <reaction evidence="5 6">
        <text>adenine + H2O + H(+) = hypoxanthine + NH4(+)</text>
        <dbReference type="Rhea" id="RHEA:23688"/>
        <dbReference type="ChEBI" id="CHEBI:15377"/>
        <dbReference type="ChEBI" id="CHEBI:15378"/>
        <dbReference type="ChEBI" id="CHEBI:16708"/>
        <dbReference type="ChEBI" id="CHEBI:17368"/>
        <dbReference type="ChEBI" id="CHEBI:28938"/>
        <dbReference type="EC" id="3.5.4.2"/>
    </reaction>
</comment>
<comment type="caution">
    <text evidence="9">The sequence shown here is derived from an EMBL/GenBank/DDBJ whole genome shotgun (WGS) entry which is preliminary data.</text>
</comment>
<dbReference type="EC" id="3.5.4.2" evidence="2 6"/>
<dbReference type="CDD" id="cd01295">
    <property type="entry name" value="AdeC"/>
    <property type="match status" value="1"/>
</dbReference>
<evidence type="ECO:0000259" key="7">
    <source>
        <dbReference type="Pfam" id="PF01979"/>
    </source>
</evidence>
<dbReference type="Pfam" id="PF13382">
    <property type="entry name" value="Adenine_deam_C"/>
    <property type="match status" value="1"/>
</dbReference>
<name>A0A832TGZ5_9EURY</name>
<feature type="domain" description="Amidohydrolase-related" evidence="7">
    <location>
        <begin position="17"/>
        <end position="296"/>
    </location>
</feature>
<evidence type="ECO:0000256" key="1">
    <source>
        <dbReference type="ARBA" id="ARBA00006773"/>
    </source>
</evidence>
<dbReference type="GO" id="GO:0006146">
    <property type="term" value="P:adenine catabolic process"/>
    <property type="evidence" value="ECO:0007669"/>
    <property type="project" value="InterPro"/>
</dbReference>
<accession>A0A832TGZ5</accession>
<dbReference type="InterPro" id="IPR026912">
    <property type="entry name" value="Adenine_deam_C"/>
</dbReference>
<reference evidence="9" key="1">
    <citation type="journal article" date="2020" name="bioRxiv">
        <title>A rank-normalized archaeal taxonomy based on genome phylogeny resolves widespread incomplete and uneven classifications.</title>
        <authorList>
            <person name="Rinke C."/>
            <person name="Chuvochina M."/>
            <person name="Mussig A.J."/>
            <person name="Chaumeil P.-A."/>
            <person name="Waite D.W."/>
            <person name="Whitman W.B."/>
            <person name="Parks D.H."/>
            <person name="Hugenholtz P."/>
        </authorList>
    </citation>
    <scope>NUCLEOTIDE SEQUENCE</scope>
    <source>
        <strain evidence="9">UBA8853</strain>
    </source>
</reference>
<gene>
    <name evidence="6" type="primary">ade</name>
    <name evidence="9" type="ORF">HA336_01755</name>
</gene>
<dbReference type="Gene3D" id="3.20.20.140">
    <property type="entry name" value="Metal-dependent hydrolases"/>
    <property type="match status" value="1"/>
</dbReference>
<protein>
    <recommendedName>
        <fullName evidence="2 6">Adenine deaminase</fullName>
        <shortName evidence="6">Adenase</shortName>
        <shortName evidence="6">Adenine aminase</shortName>
        <ecNumber evidence="2 6">3.5.4.2</ecNumber>
    </recommendedName>
</protein>
<sequence>MTRNEPEHADVIDVDGIICPGFVDAHVHVESSGLRPARYAEIVVREGTTAVVWDPHEVVNVSGELGLEWAVKTAEEALPFKFYIALPSCVPALGPPYETVEGEITVDVARKFASHPMVVSVGELMDVAGVMEGEKDEFIELKSLYGLTVDGHAPGLTGFEAMRYFAAGPETDHECSTAEEFTSRRELGVWTFVRQGSSSKDMEVALETLEDLRGVCFVTDDLHVKDMDEISLRKIVGRAIEAGFDPLESLSAVTLNPSLCYGLQSGRLVPGFHADIVVVEDLDENMELTDVWIGGKRSERVRFRDAEAELPDVELSVDPREVSFQDGKYEVRCVGLVRGSIRTEEIVREITVKDGAVKDDDVAFLVVTDRYGQGSWSIGFVEGFEELDCAVVSTVAHDSHNVVVAGRRLDDVRRALQLVSEVGGCVGAVAGDRAEFVRLDVAGLMSSSDPEEVKKSYEDVLELIRSSSGVDWDPFQALSFVTLPVVPELRLTDRGLVKVEPDEIRFVDIITDGDPVE</sequence>